<protein>
    <submittedName>
        <fullName evidence="7">Monosaccharide ABC transporter ATP-binding protein, CUT2 family</fullName>
    </submittedName>
</protein>
<dbReference type="InterPro" id="IPR003593">
    <property type="entry name" value="AAA+_ATPase"/>
</dbReference>
<evidence type="ECO:0000313" key="7">
    <source>
        <dbReference type="EMBL" id="SFL39256.1"/>
    </source>
</evidence>
<evidence type="ECO:0000259" key="6">
    <source>
        <dbReference type="PROSITE" id="PS50893"/>
    </source>
</evidence>
<sequence length="500" mass="52699">MPVVLAVEGLTKRFGSTRALTDASFELHAGEVLALMGANGAGKSTLVKILCGVHGADAGSMTIGGTTVAFASPRQAREHGIIAVHQTIADVGVPTLSVADNLLLDRSCTGRGPLLAGGRRSLRAAGAIAAGIGLELDLSRRLDALSIAERQLVAIARAVAHDPAVLILDEPTASLSAPESERLFAVLDRLRDRGVALLYISHKTGDLRRIADRIVVLRDGRVSGEFRRPLDLDAAIRAMVGHAVGQVARRDPVPDGAPILRLSQARLAPTAAAFDLVVHAGEVVAVTGPVGAGKSTLAGAIFGLWPLAAGHMDLDGRPWRPRSAGEAIRNGVFMAGEDRWRTTFFPGTVPFAQIAGTIGFPFLDRWGRAGLVARTAETRATRRLIAEFGIKARGPEDLPASLSGGNQQKVVLARWHAEPARLLLLDEPFQGVDIGARDDIIRAIRAQSRDRATIVFVNDLEEALEVGDRVVVMADHAVVGDAADLARISALLASPHPAVS</sequence>
<dbReference type="OrthoDB" id="8430269at2"/>
<dbReference type="CDD" id="cd03216">
    <property type="entry name" value="ABC_Carb_Monos_I"/>
    <property type="match status" value="1"/>
</dbReference>
<evidence type="ECO:0000256" key="1">
    <source>
        <dbReference type="ARBA" id="ARBA00022448"/>
    </source>
</evidence>
<dbReference type="Pfam" id="PF00005">
    <property type="entry name" value="ABC_tran"/>
    <property type="match status" value="2"/>
</dbReference>
<evidence type="ECO:0000256" key="3">
    <source>
        <dbReference type="ARBA" id="ARBA00022737"/>
    </source>
</evidence>
<dbReference type="RefSeq" id="WP_092038060.1">
    <property type="nucleotide sequence ID" value="NZ_FOTK01000004.1"/>
</dbReference>
<dbReference type="InterPro" id="IPR003439">
    <property type="entry name" value="ABC_transporter-like_ATP-bd"/>
</dbReference>
<keyword evidence="5 7" id="KW-0067">ATP-binding</keyword>
<dbReference type="InterPro" id="IPR050107">
    <property type="entry name" value="ABC_carbohydrate_import_ATPase"/>
</dbReference>
<dbReference type="PROSITE" id="PS50893">
    <property type="entry name" value="ABC_TRANSPORTER_2"/>
    <property type="match status" value="2"/>
</dbReference>
<gene>
    <name evidence="7" type="ORF">SAMN05192568_1004127</name>
</gene>
<keyword evidence="1" id="KW-0813">Transport</keyword>
<keyword evidence="2" id="KW-0762">Sugar transport</keyword>
<keyword evidence="8" id="KW-1185">Reference proteome</keyword>
<dbReference type="EMBL" id="FOTK01000004">
    <property type="protein sequence ID" value="SFL39256.1"/>
    <property type="molecule type" value="Genomic_DNA"/>
</dbReference>
<dbReference type="Gene3D" id="3.40.50.300">
    <property type="entry name" value="P-loop containing nucleotide triphosphate hydrolases"/>
    <property type="match status" value="2"/>
</dbReference>
<keyword evidence="3" id="KW-0677">Repeat</keyword>
<dbReference type="SMART" id="SM00382">
    <property type="entry name" value="AAA"/>
    <property type="match status" value="2"/>
</dbReference>
<organism evidence="7 8">
    <name type="scientific">Methylobacterium pseudosasicola</name>
    <dbReference type="NCBI Taxonomy" id="582667"/>
    <lineage>
        <taxon>Bacteria</taxon>
        <taxon>Pseudomonadati</taxon>
        <taxon>Pseudomonadota</taxon>
        <taxon>Alphaproteobacteria</taxon>
        <taxon>Hyphomicrobiales</taxon>
        <taxon>Methylobacteriaceae</taxon>
        <taxon>Methylobacterium</taxon>
    </lineage>
</organism>
<dbReference type="PANTHER" id="PTHR43790">
    <property type="entry name" value="CARBOHYDRATE TRANSPORT ATP-BINDING PROTEIN MG119-RELATED"/>
    <property type="match status" value="1"/>
</dbReference>
<accession>A0A1I4HCV0</accession>
<dbReference type="Proteomes" id="UP000199048">
    <property type="component" value="Unassembled WGS sequence"/>
</dbReference>
<dbReference type="InterPro" id="IPR027417">
    <property type="entry name" value="P-loop_NTPase"/>
</dbReference>
<dbReference type="AlphaFoldDB" id="A0A1I4HCV0"/>
<evidence type="ECO:0000256" key="5">
    <source>
        <dbReference type="ARBA" id="ARBA00022840"/>
    </source>
</evidence>
<feature type="domain" description="ABC transporter" evidence="6">
    <location>
        <begin position="248"/>
        <end position="500"/>
    </location>
</feature>
<reference evidence="8" key="1">
    <citation type="submission" date="2016-10" db="EMBL/GenBank/DDBJ databases">
        <authorList>
            <person name="Varghese N."/>
            <person name="Submissions S."/>
        </authorList>
    </citation>
    <scope>NUCLEOTIDE SEQUENCE [LARGE SCALE GENOMIC DNA]</scope>
    <source>
        <strain evidence="8">BL36</strain>
    </source>
</reference>
<dbReference type="GO" id="GO:0005524">
    <property type="term" value="F:ATP binding"/>
    <property type="evidence" value="ECO:0007669"/>
    <property type="project" value="UniProtKB-KW"/>
</dbReference>
<proteinExistence type="predicted"/>
<evidence type="ECO:0000256" key="2">
    <source>
        <dbReference type="ARBA" id="ARBA00022597"/>
    </source>
</evidence>
<feature type="domain" description="ABC transporter" evidence="6">
    <location>
        <begin position="5"/>
        <end position="244"/>
    </location>
</feature>
<evidence type="ECO:0000256" key="4">
    <source>
        <dbReference type="ARBA" id="ARBA00022741"/>
    </source>
</evidence>
<dbReference type="GO" id="GO:0016887">
    <property type="term" value="F:ATP hydrolysis activity"/>
    <property type="evidence" value="ECO:0007669"/>
    <property type="project" value="InterPro"/>
</dbReference>
<evidence type="ECO:0000313" key="8">
    <source>
        <dbReference type="Proteomes" id="UP000199048"/>
    </source>
</evidence>
<dbReference type="SUPFAM" id="SSF52540">
    <property type="entry name" value="P-loop containing nucleoside triphosphate hydrolases"/>
    <property type="match status" value="2"/>
</dbReference>
<dbReference type="PANTHER" id="PTHR43790:SF9">
    <property type="entry name" value="GALACTOFURANOSE TRANSPORTER ATP-BINDING PROTEIN YTFR"/>
    <property type="match status" value="1"/>
</dbReference>
<name>A0A1I4HCV0_9HYPH</name>
<keyword evidence="4" id="KW-0547">Nucleotide-binding</keyword>
<dbReference type="STRING" id="582667.SAMN05192568_1004127"/>